<comment type="caution">
    <text evidence="5">The sequence shown here is derived from an EMBL/GenBank/DDBJ whole genome shotgun (WGS) entry which is preliminary data.</text>
</comment>
<feature type="domain" description="Fibronectin type-III" evidence="4">
    <location>
        <begin position="959"/>
        <end position="1059"/>
    </location>
</feature>
<feature type="domain" description="Fibronectin type-III" evidence="4">
    <location>
        <begin position="1265"/>
        <end position="1367"/>
    </location>
</feature>
<evidence type="ECO:0000256" key="2">
    <source>
        <dbReference type="SAM" id="MobiDB-lite"/>
    </source>
</evidence>
<dbReference type="Gene3D" id="2.60.40.10">
    <property type="entry name" value="Immunoglobulins"/>
    <property type="match status" value="5"/>
</dbReference>
<evidence type="ECO:0000313" key="6">
    <source>
        <dbReference type="Proteomes" id="UP000239899"/>
    </source>
</evidence>
<dbReference type="PANTHER" id="PTHR13817">
    <property type="entry name" value="TITIN"/>
    <property type="match status" value="1"/>
</dbReference>
<proteinExistence type="predicted"/>
<feature type="domain" description="Fibronectin type-III" evidence="4">
    <location>
        <begin position="108"/>
        <end position="230"/>
    </location>
</feature>
<feature type="signal peptide" evidence="3">
    <location>
        <begin position="1"/>
        <end position="26"/>
    </location>
</feature>
<dbReference type="InterPro" id="IPR036116">
    <property type="entry name" value="FN3_sf"/>
</dbReference>
<dbReference type="InterPro" id="IPR013783">
    <property type="entry name" value="Ig-like_fold"/>
</dbReference>
<keyword evidence="3" id="KW-0732">Signal</keyword>
<name>A0A2P6TE50_CHLSO</name>
<dbReference type="InterPro" id="IPR003961">
    <property type="entry name" value="FN3_dom"/>
</dbReference>
<feature type="chain" id="PRO_5015198848" evidence="3">
    <location>
        <begin position="27"/>
        <end position="4087"/>
    </location>
</feature>
<feature type="domain" description="Fibronectin type-III" evidence="4">
    <location>
        <begin position="340"/>
        <end position="439"/>
    </location>
</feature>
<keyword evidence="6" id="KW-1185">Reference proteome</keyword>
<dbReference type="PROSITE" id="PS50853">
    <property type="entry name" value="FN3"/>
    <property type="match status" value="7"/>
</dbReference>
<evidence type="ECO:0000256" key="3">
    <source>
        <dbReference type="SAM" id="SignalP"/>
    </source>
</evidence>
<dbReference type="SMART" id="SM00060">
    <property type="entry name" value="FN3"/>
    <property type="match status" value="22"/>
</dbReference>
<feature type="region of interest" description="Disordered" evidence="2">
    <location>
        <begin position="4045"/>
        <end position="4087"/>
    </location>
</feature>
<dbReference type="InterPro" id="IPR050964">
    <property type="entry name" value="Striated_Muscle_Regulatory"/>
</dbReference>
<dbReference type="PANTHER" id="PTHR13817:SF73">
    <property type="entry name" value="FIBRONECTIN TYPE-III DOMAIN-CONTAINING PROTEIN"/>
    <property type="match status" value="1"/>
</dbReference>
<accession>A0A2P6TE50</accession>
<organism evidence="5 6">
    <name type="scientific">Chlorella sorokiniana</name>
    <name type="common">Freshwater green alga</name>
    <dbReference type="NCBI Taxonomy" id="3076"/>
    <lineage>
        <taxon>Eukaryota</taxon>
        <taxon>Viridiplantae</taxon>
        <taxon>Chlorophyta</taxon>
        <taxon>core chlorophytes</taxon>
        <taxon>Trebouxiophyceae</taxon>
        <taxon>Chlorellales</taxon>
        <taxon>Chlorellaceae</taxon>
        <taxon>Chlorella clade</taxon>
        <taxon>Chlorella</taxon>
    </lineage>
</organism>
<evidence type="ECO:0000259" key="4">
    <source>
        <dbReference type="PROSITE" id="PS50853"/>
    </source>
</evidence>
<feature type="domain" description="Fibronectin type-III" evidence="4">
    <location>
        <begin position="2129"/>
        <end position="2235"/>
    </location>
</feature>
<sequence length="4087" mass="415988">MGCRPALALLLLAAVALLHCCSPAFAEAAAGGLPALDAAGISLSHSVRHLLQAVGASAGALECNDPNQPYKALLTLNAPGRYSFRIKAKSSNGLSATGVTSATVLVGKPSAPRNVTYTSGVGQVTISWEAPQRNPDPATTSYWLYVTPDVSSTRRLLGEGKTAFAELKPSSGSGALAPAGGAGSFASPFTATAAIPAGNYTLQLSASNANGYSGLSPSSPVSVGFSTKPRFWKVQGSAGKTTLQIIRPDSVSDPANLRYKVTILKAGDSGSGIFRAAALEAHTGTGTLDDPAVIDIDLNAANFGSGTAFAQAKFVVLACNGTISCAPDSTTSDTVTIGVPPAPVISSFAAASLSSLTVSWAKALTAVRYEVQLKQTGSGNGATVGTAVVDGGSDATFSKTFGNLAPGSYSVDIYAINTNGDKSSTATPSSDTVVGAPLPASITSVDGGVGQLTVAIDWSKTAINADLGVIYTLNIQDVTAGRSPATPLATATLTAGAPSQTIPNLVAGTKRVWIVASNANTDTYSAVVKSDWAGVVAVQLSSKPGITQAPVGSATGTNISVTAPSATSTTAINKFLIQAFHAIEDRELGRPVQVDAEPSGSAGPWTVFFAQTVPQRLRFKVAAQSDDRTVTSDWSDLSSVVSVGTPAKPDQLSAQGGISQLSLSWAAVDTAESYRVRIYRSGQLVQTLTKTAPTASHTETGLLAGMYTVKVAAVSANGVTGSDAEAGPVTVGKPGKPDAPTTTSGIGNLTIKWQAPAQDPNPANTVYFAKIYRAVDDGLVVERSLAGPSGSGAAASPFEKTIDLPFGQYKVTVFGRILVDGAVVNGDGEESDNQLPQVPGQYKFKVYAIGGPTNLSTLALTDVVTVGIPATPGSVTPNGGLSSATIAWSASPTSAYYLVELLYQGVVKKSAQVEHSNDLTFSYTFDQVAAGTYTFKLTAINANNDKSSPFTTGSVLVGVPSQPRLTAAVGAVGSASITWQQPTFNPSPDPAATAYWLRTYLVNSATGTWAEQGAPVTADAGTVTRTLPAGVYRFALYANNTNGDGPLSDLSDPVTVGFASAVTSVTAEGGRTQADITFTAPAQLSAADQKVAKFRVQAIREDGLVIEEARELALAAPVDKSTASLQLAFAWPSGEPQRLKFRLAATDGTAVGDWSAESNTVTVGQPAAPVIRASDGLIDSATVTFDAAPYATSYDLRLLRCTGTTAATCTVQIDTKSSQTSAGQHTFGSISNPGLYVIEVKATAANGVASNAATTPILLVGKPSAPAKPTVTAGVGNVTLSWTAPTSNPDPTGVVDATSYTLRAYSTDGATLINTQALEGVSGQGPFSKTVTLVAGTWKARIVASNEHGESASDLSEPFTVEVTSKPVIQDVQGGPSGLTLEVFRPSDISAADARYINYLVQLAPRPQRLTAEVIADAGSTRTVSSRWATLVVVGTPDKTSITQVEGSASDTAPHTVSVTFSKSATATSYTATLVDEQTGSTVDTKSLSGVADSEAGPWTLTLTANSKGTYTVKVVASNIKTTPSPEALSDVVVVGRPEKPAVTDVTPAVGKFTLKWSAAAVNALIGTRYTALLYRPTNLTAPIFSLALAADGTTAAGTTSFSEELALPAGPYRLVIATANVRGDGAKSSMTSEFSIDNMSDSEVATYLIQAYSDEALTTKVGSEVRGNNTADGADGVDAAFIFPYPYTAAAELYFTVTVVVGGTRSPASQKKGPVVVGTPGTPRLASPLGGKDGATFTFTAVPTAVKYVVTASKDGTALQPARTVTDASAQQVWSLADLGGEPGEFTFSVVAENGNGAQSEAATTPAAMVVGTPGAPAWVASNPVVPAPGTATLSWTAPAYNAKIDTRYFVQLYRGANGPAFGSLVALTPAQGGNGTAQAPFTATISVSAGSWSYKLLTSNAWGFGLDSATLAGPFTQPLADKPVIKSLAGGASTATLRFLKPTGASNQDTITYRAQLYDAFASTATKRGDPVLLNVTGGTGSDADPYVASLGPFSQARVIAVAIQASGGAGGVSTDLSDQSNAVVVGTPAKPIISQASVSGAATASISITKAFTATKYTVTLVDVNNAANTASEVLTPADSEAGPWTSSLTAPAKGTYRFEVTAANEFDATSDKAVSEAAVVGTPDAPTLPTDAVDAGVGKITLKWTVPQTNAFIGTTYTAVLYRPANPSTPYLTLPLKAAGTTTAGTTSFSEELGLPAGPYRLEIATANVRGDGAKSSMTSEFTVDVSTRPAILDASGDTSGATLRVTRPDTLPDDAVATYLIQAFSDAEGTSKVGSEVRGNNTADGADGKQASSAFAFPYPYTTGAQLYFTVAVVVGTTRSNASLVYGPVVVGTPATPRLASPLGGKDGATFSFTAVPTAVKYVVTASKDGTALQPARTVTDASAQQVWSLADLGSEPGEFSFSVVAENGNGEQSEAATTPKLVVGTPGAPAWVASNPVVPAPGTATLSWTAPTYNAKIDTRYFVQLYRSADGPAFGSLVALTPTQGGNGTAQAPYTATISVSAGSWSYKLLTSNAWGTGEASAKTQAVEQAVADTPVLRSLVGGATTATLRFLKPTNTSDQDTVAYRAQLYDASTSPATKLGDPVLLNVTGGEGTDAQPYVATLGPFSQARVIAVAVQANGGAGGFSTALSAQSDAVVVGTPSKPGISQASGSNGATASLTISKVFTATNYTIVLVDVNSAANISEVLSPAAAEAGPWTRSLTAPAKGTYRFEVTATNEHKATSDKAVSEAVVVGVPDAPTLPADAVTADVGKITLKWTAPQTNAFIGTKYTALLHRPANTTVPYLILALKAAGSTSFSEELALPAGPYRLEIATANGNGDGAKSSMTSEFTVGVSTNAKILAVSGDTSGAELKVLRPDNMSDDAVATYLIQAYSDAAATTKVGTEVRGNNMAADADGKTPEKAFVFPYPYTTAAKLWFKVTVVVGGTRSPASDTSSSTVVGTPATPRLASPLGGNNGATFSFTAVPTAVKYIVTAFKEDTELQPARNVTTAGRQVWSLADLGGEPGQFTFSVVAENENGAQGEAATTPAPLVVGTPGAPAWAATNPVVATVGTARLSWTAPAYNAKIGARYYVQLFSGATGPKFGGLVALTTAGEGSAQAPFTATINITAGSWSYQLFTNNTWGAGGSSAKTAAFGQPVADTPSIKNLTGGESTATLRFLKPASSSDQDTIIYRAQLYDSSKTPPAKLGEPVVLNIADGEGTDADPYVATLGPFAQPLRITVALQASGGAGGVSTAQTTQSNAAVVGLPLVPQIESFTGSKTELRVTWLKNDTTATSYRIAVFKAGVFVAPVVEVPAASLGDAAGTAEDPFSFAIPAANRPEANRYAVKVAAVNANGAGPWSALSQVAVFGAPTAPSGVPAVALADPNVRVTFSKADSTAVKYSAFLKPTTGTEVEVPLAVKPVNDSTTQLFALVAPDPPELPQGGIYTLQIAAYNANDDLGTRSASSAAFQLGTVAPTAPVGVAANPSARAATVSFQAPASTGGSLITSYEVELLLAGDSQGVRTFQASALFKAGQSEGTATRPFSVALSNLAPGSWTFVVTAVNKNGRASAAATAPVTVPDVPPTKPAIAAISGTDSTVVSGVTTQTINLSVLKPRAGGEVTAWAYSLWNTARTVPFITSQPFTPTDGDGTTIDPYTAVLTIPNLPDGVYRVTVTATTATGSATSNFSPQVALGTPPTPTVTAVTSTTQNVTVRVSVPQTVTVAARNAKSNTKANTKAAKSISIAAGTTAASQPTVFTVTLNPTLGTGLKPLTRRVKSTGGTGTAGNPYTLVVPVATANEWTVQAVTGSNVNGVSDASDSDTVVATGTPAVASALATTNGLQAGVAFTSAPWWNTATTVRVRVLNPNNPAASQEVANRVLGATAITKPAANRWSVNVGTGGTATAPIPRAGIWRFQVALINSVSSQAALSAQTGNVEVGVPYQVGQPTVAQGATTGVILRVTINRTPTTAGVNNPPTVKSYIVRIFRGTTATAPYLRNVTFTAAQAATPQTIALTADGANSYSVSVVPVGVNGQGPESVRSRVVALARRTVTVPRTTGRKLAGAEGGEAVAARGTHAASAQDNDSGAPHNHKRRGRHLL</sequence>
<feature type="compositionally biased region" description="Basic residues" evidence="2">
    <location>
        <begin position="4077"/>
        <end position="4087"/>
    </location>
</feature>
<feature type="domain" description="Fibronectin type-III" evidence="4">
    <location>
        <begin position="2741"/>
        <end position="2841"/>
    </location>
</feature>
<dbReference type="Proteomes" id="UP000239899">
    <property type="component" value="Unassembled WGS sequence"/>
</dbReference>
<feature type="domain" description="Fibronectin type-III" evidence="4">
    <location>
        <begin position="3463"/>
        <end position="3570"/>
    </location>
</feature>
<reference evidence="5 6" key="1">
    <citation type="journal article" date="2018" name="Plant J.">
        <title>Genome sequences of Chlorella sorokiniana UTEX 1602 and Micractinium conductrix SAG 241.80: implications to maltose excretion by a green alga.</title>
        <authorList>
            <person name="Arriola M.B."/>
            <person name="Velmurugan N."/>
            <person name="Zhang Y."/>
            <person name="Plunkett M.H."/>
            <person name="Hondzo H."/>
            <person name="Barney B.M."/>
        </authorList>
    </citation>
    <scope>NUCLEOTIDE SEQUENCE [LARGE SCALE GENOMIC DNA]</scope>
    <source>
        <strain evidence="6">UTEX 1602</strain>
    </source>
</reference>
<keyword evidence="1" id="KW-0677">Repeat</keyword>
<gene>
    <name evidence="5" type="ORF">C2E21_8568</name>
</gene>
<dbReference type="OrthoDB" id="10436097at2759"/>
<protein>
    <submittedName>
        <fullName evidence="5">Fibronectin type III domain-containing</fullName>
    </submittedName>
</protein>
<dbReference type="EMBL" id="LHPG02000021">
    <property type="protein sequence ID" value="PRW20918.1"/>
    <property type="molecule type" value="Genomic_DNA"/>
</dbReference>
<evidence type="ECO:0000313" key="5">
    <source>
        <dbReference type="EMBL" id="PRW20918.1"/>
    </source>
</evidence>
<evidence type="ECO:0000256" key="1">
    <source>
        <dbReference type="ARBA" id="ARBA00022737"/>
    </source>
</evidence>
<dbReference type="SUPFAM" id="SSF49265">
    <property type="entry name" value="Fibronectin type III"/>
    <property type="match status" value="6"/>
</dbReference>